<evidence type="ECO:0000256" key="2">
    <source>
        <dbReference type="ARBA" id="ARBA00005964"/>
    </source>
</evidence>
<evidence type="ECO:0000256" key="5">
    <source>
        <dbReference type="ARBA" id="ARBA00022801"/>
    </source>
</evidence>
<evidence type="ECO:0000259" key="9">
    <source>
        <dbReference type="Pfam" id="PF00135"/>
    </source>
</evidence>
<reference evidence="10 11" key="1">
    <citation type="journal article" date="2020" name="Microbiol. Resour. Announc.">
        <title>Draft Genome Sequence of a Cladosporium Species Isolated from the Mesophotic Ascidian Didemnum maculosum.</title>
        <authorList>
            <person name="Gioti A."/>
            <person name="Siaperas R."/>
            <person name="Nikolaivits E."/>
            <person name="Le Goff G."/>
            <person name="Ouazzani J."/>
            <person name="Kotoulas G."/>
            <person name="Topakas E."/>
        </authorList>
    </citation>
    <scope>NUCLEOTIDE SEQUENCE [LARGE SCALE GENOMIC DNA]</scope>
    <source>
        <strain evidence="10 11">TM138-S3</strain>
    </source>
</reference>
<keyword evidence="3" id="KW-0964">Secreted</keyword>
<dbReference type="FunFam" id="3.40.50.1820:FF:000213">
    <property type="entry name" value="Carboxylic ester hydrolase"/>
    <property type="match status" value="1"/>
</dbReference>
<gene>
    <name evidence="10" type="ORF">WHR41_08904</name>
</gene>
<evidence type="ECO:0000313" key="10">
    <source>
        <dbReference type="EMBL" id="KAL1582378.1"/>
    </source>
</evidence>
<dbReference type="EMBL" id="JAAQHG020000052">
    <property type="protein sequence ID" value="KAL1582378.1"/>
    <property type="molecule type" value="Genomic_DNA"/>
</dbReference>
<dbReference type="Proteomes" id="UP000803884">
    <property type="component" value="Unassembled WGS sequence"/>
</dbReference>
<dbReference type="InterPro" id="IPR002018">
    <property type="entry name" value="CarbesteraseB"/>
</dbReference>
<feature type="signal peptide" evidence="8">
    <location>
        <begin position="1"/>
        <end position="16"/>
    </location>
</feature>
<evidence type="ECO:0000256" key="8">
    <source>
        <dbReference type="RuleBase" id="RU361235"/>
    </source>
</evidence>
<dbReference type="InterPro" id="IPR019826">
    <property type="entry name" value="Carboxylesterase_B_AS"/>
</dbReference>
<keyword evidence="5 8" id="KW-0378">Hydrolase</keyword>
<evidence type="ECO:0000256" key="3">
    <source>
        <dbReference type="ARBA" id="ARBA00022525"/>
    </source>
</evidence>
<accession>A0AB34KGJ5</accession>
<sequence length="577" mass="62523">MLFSLIVCFLSAKVLSAPLLDGNLNVSLLEGPSVTIDDGTIKGASFLGVDSFKGIPFAQPPIGNLRLKPPQPLNSSYGKIEAVGIPAACPQFYTQVQSENLLSNVLGTLLNTPLLQQVTSQDEDCLTLDVQRPSGVDSSSKLPVLVWIYGGGFEFGATQLYDGASIVQRSKTNDEPIVYVAINYRLGAHGFLAGEELTAEGSTNLGLRDQRLALQWVADNIDSFGGDPDKVTIWGESAGAISVMDHTIINGGDNTYKGKPLFRAGIMNSGSVLPSQPVTAPKAQAIYDRVVENAGCTGQDSLSCLRGLSSNDFLRASTSVPGLFGYHSLDLSYLPRPDTNDNFFPESAEVPLKEGRYFKMPIIIGDQEDEGTLFSLAPLNLTTDDDLATYLTTFFDSDASQSAADKAKVEMLLAKYPNEPLKGQPAGSPFNTGALNNVYPQFKRLAAFLGDVPFTIARRVYLEHVASEMPAWSSIATYLHDTPVLGTFHASDLLYSFGILPGLLLPTRTTQNYYLNFVNHLNPNKGTQESYLVEWPQWESESRQVAEFGALENGLLNDTFRQGAADVLAENLSGYRI</sequence>
<dbReference type="RefSeq" id="XP_069225485.1">
    <property type="nucleotide sequence ID" value="XM_069377508.1"/>
</dbReference>
<dbReference type="PROSITE" id="PS00122">
    <property type="entry name" value="CARBOXYLESTERASE_B_1"/>
    <property type="match status" value="1"/>
</dbReference>
<organism evidence="10 11">
    <name type="scientific">Cladosporium halotolerans</name>
    <dbReference type="NCBI Taxonomy" id="1052096"/>
    <lineage>
        <taxon>Eukaryota</taxon>
        <taxon>Fungi</taxon>
        <taxon>Dikarya</taxon>
        <taxon>Ascomycota</taxon>
        <taxon>Pezizomycotina</taxon>
        <taxon>Dothideomycetes</taxon>
        <taxon>Dothideomycetidae</taxon>
        <taxon>Cladosporiales</taxon>
        <taxon>Cladosporiaceae</taxon>
        <taxon>Cladosporium</taxon>
    </lineage>
</organism>
<dbReference type="GeneID" id="96010346"/>
<dbReference type="GO" id="GO:0016787">
    <property type="term" value="F:hydrolase activity"/>
    <property type="evidence" value="ECO:0007669"/>
    <property type="project" value="UniProtKB-KW"/>
</dbReference>
<keyword evidence="6" id="KW-0443">Lipid metabolism</keyword>
<keyword evidence="4 8" id="KW-0732">Signal</keyword>
<feature type="chain" id="PRO_5044043192" description="Carboxylic ester hydrolase" evidence="8">
    <location>
        <begin position="17"/>
        <end position="577"/>
    </location>
</feature>
<proteinExistence type="inferred from homology"/>
<evidence type="ECO:0000256" key="7">
    <source>
        <dbReference type="ARBA" id="ARBA00023180"/>
    </source>
</evidence>
<evidence type="ECO:0000256" key="6">
    <source>
        <dbReference type="ARBA" id="ARBA00023098"/>
    </source>
</evidence>
<comment type="caution">
    <text evidence="10">The sequence shown here is derived from an EMBL/GenBank/DDBJ whole genome shotgun (WGS) entry which is preliminary data.</text>
</comment>
<dbReference type="EC" id="3.1.1.-" evidence="8"/>
<dbReference type="Gene3D" id="3.40.50.1820">
    <property type="entry name" value="alpha/beta hydrolase"/>
    <property type="match status" value="1"/>
</dbReference>
<keyword evidence="11" id="KW-1185">Reference proteome</keyword>
<comment type="similarity">
    <text evidence="2 8">Belongs to the type-B carboxylesterase/lipase family.</text>
</comment>
<dbReference type="SUPFAM" id="SSF53474">
    <property type="entry name" value="alpha/beta-Hydrolases"/>
    <property type="match status" value="1"/>
</dbReference>
<dbReference type="Pfam" id="PF00135">
    <property type="entry name" value="COesterase"/>
    <property type="match status" value="1"/>
</dbReference>
<dbReference type="InterPro" id="IPR029058">
    <property type="entry name" value="AB_hydrolase_fold"/>
</dbReference>
<feature type="domain" description="Carboxylesterase type B" evidence="9">
    <location>
        <begin position="32"/>
        <end position="550"/>
    </location>
</feature>
<dbReference type="GO" id="GO:0006629">
    <property type="term" value="P:lipid metabolic process"/>
    <property type="evidence" value="ECO:0007669"/>
    <property type="project" value="UniProtKB-KW"/>
</dbReference>
<evidence type="ECO:0000313" key="11">
    <source>
        <dbReference type="Proteomes" id="UP000803884"/>
    </source>
</evidence>
<keyword evidence="7" id="KW-0325">Glycoprotein</keyword>
<dbReference type="InterPro" id="IPR050309">
    <property type="entry name" value="Type-B_Carboxylest/Lipase"/>
</dbReference>
<protein>
    <recommendedName>
        <fullName evidence="8">Carboxylic ester hydrolase</fullName>
        <ecNumber evidence="8">3.1.1.-</ecNumber>
    </recommendedName>
</protein>
<comment type="subcellular location">
    <subcellularLocation>
        <location evidence="1">Secreted</location>
    </subcellularLocation>
</comment>
<dbReference type="AlphaFoldDB" id="A0AB34KGJ5"/>
<evidence type="ECO:0000256" key="1">
    <source>
        <dbReference type="ARBA" id="ARBA00004613"/>
    </source>
</evidence>
<dbReference type="GO" id="GO:0005576">
    <property type="term" value="C:extracellular region"/>
    <property type="evidence" value="ECO:0007669"/>
    <property type="project" value="UniProtKB-SubCell"/>
</dbReference>
<name>A0AB34KGJ5_9PEZI</name>
<evidence type="ECO:0000256" key="4">
    <source>
        <dbReference type="ARBA" id="ARBA00022729"/>
    </source>
</evidence>
<dbReference type="PANTHER" id="PTHR11559">
    <property type="entry name" value="CARBOXYLESTERASE"/>
    <property type="match status" value="1"/>
</dbReference>